<evidence type="ECO:0000256" key="1">
    <source>
        <dbReference type="ARBA" id="ARBA00023125"/>
    </source>
</evidence>
<keyword evidence="5" id="KW-1185">Reference proteome</keyword>
<name>A0A0R2M5H5_9LACO</name>
<keyword evidence="1 2" id="KW-0238">DNA-binding</keyword>
<dbReference type="PATRIC" id="fig|942150.3.peg.708"/>
<dbReference type="AlphaFoldDB" id="A0A0R2M5H5"/>
<dbReference type="PANTHER" id="PTHR30055:SF148">
    <property type="entry name" value="TETR-FAMILY TRANSCRIPTIONAL REGULATOR"/>
    <property type="match status" value="1"/>
</dbReference>
<proteinExistence type="predicted"/>
<accession>A0A0R2M5H5</accession>
<dbReference type="OrthoDB" id="9796019at2"/>
<dbReference type="GO" id="GO:0000976">
    <property type="term" value="F:transcription cis-regulatory region binding"/>
    <property type="evidence" value="ECO:0007669"/>
    <property type="project" value="TreeGrafter"/>
</dbReference>
<dbReference type="Gene3D" id="1.10.357.10">
    <property type="entry name" value="Tetracycline Repressor, domain 2"/>
    <property type="match status" value="1"/>
</dbReference>
<dbReference type="InterPro" id="IPR001647">
    <property type="entry name" value="HTH_TetR"/>
</dbReference>
<feature type="DNA-binding region" description="H-T-H motif" evidence="2">
    <location>
        <begin position="33"/>
        <end position="52"/>
    </location>
</feature>
<evidence type="ECO:0000259" key="3">
    <source>
        <dbReference type="PROSITE" id="PS50977"/>
    </source>
</evidence>
<dbReference type="InterPro" id="IPR050109">
    <property type="entry name" value="HTH-type_TetR-like_transc_reg"/>
</dbReference>
<evidence type="ECO:0000313" key="4">
    <source>
        <dbReference type="EMBL" id="KRO08599.1"/>
    </source>
</evidence>
<feature type="domain" description="HTH tetR-type" evidence="3">
    <location>
        <begin position="10"/>
        <end position="70"/>
    </location>
</feature>
<dbReference type="GO" id="GO:0003700">
    <property type="term" value="F:DNA-binding transcription factor activity"/>
    <property type="evidence" value="ECO:0007669"/>
    <property type="project" value="TreeGrafter"/>
</dbReference>
<evidence type="ECO:0000313" key="5">
    <source>
        <dbReference type="Proteomes" id="UP000051783"/>
    </source>
</evidence>
<dbReference type="SUPFAM" id="SSF46689">
    <property type="entry name" value="Homeodomain-like"/>
    <property type="match status" value="1"/>
</dbReference>
<comment type="caution">
    <text evidence="4">The sequence shown here is derived from an EMBL/GenBank/DDBJ whole genome shotgun (WGS) entry which is preliminary data.</text>
</comment>
<dbReference type="InterPro" id="IPR009057">
    <property type="entry name" value="Homeodomain-like_sf"/>
</dbReference>
<sequence>MAQTHRKRGPELEAAILDATLVVLQTNGYDQMTMAEIATAAQTNKNAIYRRWDTKLAVVTTAVQRYFKQHPTIINREIPDTGSFREDLIVLMTRPLPAIQFVGIHNLKSIALATLPNASSIKFDFMNDNYFQRFLTEILQHAEKRGELKTPPDQLPAAAKGQPTLLLLSYILSERPYDEAAVVTLVDDILLPVLTH</sequence>
<dbReference type="PANTHER" id="PTHR30055">
    <property type="entry name" value="HTH-TYPE TRANSCRIPTIONAL REGULATOR RUTR"/>
    <property type="match status" value="1"/>
</dbReference>
<dbReference type="Pfam" id="PF00440">
    <property type="entry name" value="TetR_N"/>
    <property type="match status" value="1"/>
</dbReference>
<dbReference type="EMBL" id="JQCL01000080">
    <property type="protein sequence ID" value="KRO08599.1"/>
    <property type="molecule type" value="Genomic_DNA"/>
</dbReference>
<dbReference type="PROSITE" id="PS50977">
    <property type="entry name" value="HTH_TETR_2"/>
    <property type="match status" value="1"/>
</dbReference>
<reference evidence="4 5" key="1">
    <citation type="journal article" date="2015" name="Genome Announc.">
        <title>Expanding the biotechnology potential of lactobacilli through comparative genomics of 213 strains and associated genera.</title>
        <authorList>
            <person name="Sun Z."/>
            <person name="Harris H.M."/>
            <person name="McCann A."/>
            <person name="Guo C."/>
            <person name="Argimon S."/>
            <person name="Zhang W."/>
            <person name="Yang X."/>
            <person name="Jeffery I.B."/>
            <person name="Cooney J.C."/>
            <person name="Kagawa T.F."/>
            <person name="Liu W."/>
            <person name="Song Y."/>
            <person name="Salvetti E."/>
            <person name="Wrobel A."/>
            <person name="Rasinkangas P."/>
            <person name="Parkhill J."/>
            <person name="Rea M.C."/>
            <person name="O'Sullivan O."/>
            <person name="Ritari J."/>
            <person name="Douillard F.P."/>
            <person name="Paul Ross R."/>
            <person name="Yang R."/>
            <person name="Briner A.E."/>
            <person name="Felis G.E."/>
            <person name="de Vos W.M."/>
            <person name="Barrangou R."/>
            <person name="Klaenhammer T.R."/>
            <person name="Caufield P.W."/>
            <person name="Cui Y."/>
            <person name="Zhang H."/>
            <person name="O'Toole P.W."/>
        </authorList>
    </citation>
    <scope>NUCLEOTIDE SEQUENCE [LARGE SCALE GENOMIC DNA]</scope>
    <source>
        <strain evidence="4 5">LMG 26013</strain>
    </source>
</reference>
<dbReference type="Gene3D" id="1.10.10.60">
    <property type="entry name" value="Homeodomain-like"/>
    <property type="match status" value="1"/>
</dbReference>
<dbReference type="STRING" id="942150.IV64_GL000691"/>
<organism evidence="4 5">
    <name type="scientific">Lactiplantibacillus xiangfangensis</name>
    <dbReference type="NCBI Taxonomy" id="942150"/>
    <lineage>
        <taxon>Bacteria</taxon>
        <taxon>Bacillati</taxon>
        <taxon>Bacillota</taxon>
        <taxon>Bacilli</taxon>
        <taxon>Lactobacillales</taxon>
        <taxon>Lactobacillaceae</taxon>
        <taxon>Lactiplantibacillus</taxon>
    </lineage>
</organism>
<dbReference type="Proteomes" id="UP000051783">
    <property type="component" value="Unassembled WGS sequence"/>
</dbReference>
<gene>
    <name evidence="4" type="ORF">IV64_GL000691</name>
</gene>
<dbReference type="RefSeq" id="WP_057707184.1">
    <property type="nucleotide sequence ID" value="NZ_JQCL01000080.1"/>
</dbReference>
<evidence type="ECO:0000256" key="2">
    <source>
        <dbReference type="PROSITE-ProRule" id="PRU00335"/>
    </source>
</evidence>
<protein>
    <recommendedName>
        <fullName evidence="3">HTH tetR-type domain-containing protein</fullName>
    </recommendedName>
</protein>